<dbReference type="PROSITE" id="PS51384">
    <property type="entry name" value="FAD_FR"/>
    <property type="match status" value="1"/>
</dbReference>
<evidence type="ECO:0000256" key="7">
    <source>
        <dbReference type="SAM" id="Phobius"/>
    </source>
</evidence>
<dbReference type="InterPro" id="IPR037120">
    <property type="entry name" value="Haem_peroxidase_sf_animal"/>
</dbReference>
<dbReference type="SUPFAM" id="SSF63380">
    <property type="entry name" value="Riboflavin synthase domain-like"/>
    <property type="match status" value="1"/>
</dbReference>
<dbReference type="InterPro" id="IPR017927">
    <property type="entry name" value="FAD-bd_FR_type"/>
</dbReference>
<dbReference type="GO" id="GO:0004601">
    <property type="term" value="F:peroxidase activity"/>
    <property type="evidence" value="ECO:0007669"/>
    <property type="project" value="InterPro"/>
</dbReference>
<protein>
    <submittedName>
        <fullName evidence="10">490_t:CDS:1</fullName>
    </submittedName>
</protein>
<dbReference type="Pfam" id="PF03098">
    <property type="entry name" value="An_peroxidase"/>
    <property type="match status" value="2"/>
</dbReference>
<feature type="domain" description="FAD-binding FR-type" evidence="9">
    <location>
        <begin position="561"/>
        <end position="669"/>
    </location>
</feature>
<keyword evidence="7" id="KW-1133">Transmembrane helix</keyword>
<dbReference type="InterPro" id="IPR036400">
    <property type="entry name" value="Cyt_B5-like_heme/steroid_sf"/>
</dbReference>
<evidence type="ECO:0000256" key="2">
    <source>
        <dbReference type="ARBA" id="ARBA00004613"/>
    </source>
</evidence>
<dbReference type="Gene3D" id="1.10.640.10">
    <property type="entry name" value="Haem peroxidase domain superfamily, animal type"/>
    <property type="match status" value="2"/>
</dbReference>
<dbReference type="PANTHER" id="PTHR11475:SF4">
    <property type="entry name" value="CHORION PEROXIDASE"/>
    <property type="match status" value="1"/>
</dbReference>
<dbReference type="PROSITE" id="PS50292">
    <property type="entry name" value="PEROXIDASE_3"/>
    <property type="match status" value="1"/>
</dbReference>
<dbReference type="SUPFAM" id="SSF52343">
    <property type="entry name" value="Ferredoxin reductase-like, C-terminal NADP-linked domain"/>
    <property type="match status" value="1"/>
</dbReference>
<comment type="caution">
    <text evidence="10">The sequence shown here is derived from an EMBL/GenBank/DDBJ whole genome shotgun (WGS) entry which is preliminary data.</text>
</comment>
<dbReference type="AlphaFoldDB" id="A0A9W4WNR6"/>
<feature type="domain" description="Cytochrome b5 heme-binding" evidence="8">
    <location>
        <begin position="388"/>
        <end position="442"/>
    </location>
</feature>
<dbReference type="Gene3D" id="2.40.30.10">
    <property type="entry name" value="Translation factors"/>
    <property type="match status" value="1"/>
</dbReference>
<comment type="subcellular location">
    <subcellularLocation>
        <location evidence="2">Secreted</location>
    </subcellularLocation>
</comment>
<dbReference type="SUPFAM" id="SSF55856">
    <property type="entry name" value="Cytochrome b5-like heme/steroid binding domain"/>
    <property type="match status" value="1"/>
</dbReference>
<sequence>MFKRLETLPFNRSKLEGGYTGINEATSFIDASTIYGNNEIDLQRVRDYGNNGKMRLEKLPGDEFGFPFVEENGRYILGYSADFRIIFTDLFHVIFLREHNRLCDEFFAIHGNDWSDEQYFQEARRWVIAFIQKITYYEYLGTALGIPLPKYEGYKPDLKPVIDTFFATVTYRYDRGIPLYNDARAAFGLPKKTSWADISSDPDVQKRLEDTYGTVDRVEALMGGLAEDHINGGNYGELFYKSFSEQWLNIRDSDRFWYENKDAGIGIIIFTITIIQISLGMMAIWGLANVESAATGIVRNLKHLHFYLGGALLLAAWINIFFGLSVYGANKAFIWAYIVWLVFIGFAITASEFYYKIKNMQFLWPVRFTEDSTKRIQNCIPEEVFESLPVITWDEFNNRVMTGANLVIAEGLVFDIHRWIPVHPGGQRILRRVVGTDITQDFFFDPTDQIVISTDIKVEYSDVQQPNISDNTYNERSKYDSKKKKKRPHSIANAIDMVNAKTYKDRRVAMHRHSKFATSKLASMVIARLSNSAITDTIKQNPMRSFEINNEKITQPLSSSQIFRRYILINIELVTRHNAANPVKKFTFQVIHQKDKLPRFLPGDYIEIMSFTNNQVITRLYTPIQGPTDNSFCILVKIYKDGIMSQHLNKQLKNFEIKVRGPFDIANRMVLPILETNILTRPSSPSLGETNKNLSIYDLRKSHSIATYLQQNGIVNTLYNSDVDNNNLLEGRSGILLNKEREDLCWDYLFMVCCGTGIAPMLQLIQYHMEKAASSGSDFKLFLLIANGTIADLIYPKYLDYICQILKGKLNITYVLSKPPQIWKGLCGTIDDTKLYNWMSQNYSPTITPRINNFNGENSIQDSSPKYEKFEERDQLARNSQQMAYNKRASSPLSISSSQTNEMNERQNYIRLFTMDNSKRVKVIICGTDQFNESIKKSLERLGFPIDEKALFMN</sequence>
<evidence type="ECO:0000256" key="1">
    <source>
        <dbReference type="ARBA" id="ARBA00001974"/>
    </source>
</evidence>
<feature type="transmembrane region" description="Helical" evidence="7">
    <location>
        <begin position="306"/>
        <end position="328"/>
    </location>
</feature>
<dbReference type="Pfam" id="PF00175">
    <property type="entry name" value="NAD_binding_1"/>
    <property type="match status" value="1"/>
</dbReference>
<dbReference type="GO" id="GO:0006979">
    <property type="term" value="P:response to oxidative stress"/>
    <property type="evidence" value="ECO:0007669"/>
    <property type="project" value="InterPro"/>
</dbReference>
<reference evidence="10" key="1">
    <citation type="submission" date="2022-08" db="EMBL/GenBank/DDBJ databases">
        <authorList>
            <person name="Kallberg Y."/>
            <person name="Tangrot J."/>
            <person name="Rosling A."/>
        </authorList>
    </citation>
    <scope>NUCLEOTIDE SEQUENCE</scope>
    <source>
        <strain evidence="10">Wild A</strain>
    </source>
</reference>
<dbReference type="PROSITE" id="PS50255">
    <property type="entry name" value="CYTOCHROME_B5_2"/>
    <property type="match status" value="1"/>
</dbReference>
<dbReference type="InterPro" id="IPR017938">
    <property type="entry name" value="Riboflavin_synthase-like_b-brl"/>
</dbReference>
<dbReference type="InterPro" id="IPR001433">
    <property type="entry name" value="OxRdtase_FAD/NAD-bd"/>
</dbReference>
<keyword evidence="4" id="KW-0560">Oxidoreductase</keyword>
<gene>
    <name evidence="10" type="ORF">FWILDA_LOCUS7188</name>
</gene>
<dbReference type="Gene3D" id="3.10.120.10">
    <property type="entry name" value="Cytochrome b5-like heme/steroid binding domain"/>
    <property type="match status" value="1"/>
</dbReference>
<dbReference type="Proteomes" id="UP001153678">
    <property type="component" value="Unassembled WGS sequence"/>
</dbReference>
<dbReference type="SUPFAM" id="SSF48113">
    <property type="entry name" value="Heme-dependent peroxidases"/>
    <property type="match status" value="1"/>
</dbReference>
<evidence type="ECO:0000256" key="5">
    <source>
        <dbReference type="ARBA" id="ARBA00023180"/>
    </source>
</evidence>
<dbReference type="Pfam" id="PF00173">
    <property type="entry name" value="Cyt-b5"/>
    <property type="match status" value="1"/>
</dbReference>
<dbReference type="Pfam" id="PF00970">
    <property type="entry name" value="FAD_binding_6"/>
    <property type="match status" value="1"/>
</dbReference>
<dbReference type="InterPro" id="IPR019791">
    <property type="entry name" value="Haem_peroxidase_animal"/>
</dbReference>
<dbReference type="InterPro" id="IPR008333">
    <property type="entry name" value="Cbr1-like_FAD-bd_dom"/>
</dbReference>
<comment type="cofactor">
    <cofactor evidence="1">
        <name>FAD</name>
        <dbReference type="ChEBI" id="CHEBI:57692"/>
    </cofactor>
</comment>
<keyword evidence="5" id="KW-0325">Glycoprotein</keyword>
<dbReference type="InterPro" id="IPR039261">
    <property type="entry name" value="FNR_nucleotide-bd"/>
</dbReference>
<evidence type="ECO:0000256" key="3">
    <source>
        <dbReference type="ARBA" id="ARBA00022525"/>
    </source>
</evidence>
<feature type="region of interest" description="Disordered" evidence="6">
    <location>
        <begin position="467"/>
        <end position="486"/>
    </location>
</feature>
<evidence type="ECO:0000259" key="9">
    <source>
        <dbReference type="PROSITE" id="PS51384"/>
    </source>
</evidence>
<feature type="transmembrane region" description="Helical" evidence="7">
    <location>
        <begin position="263"/>
        <end position="285"/>
    </location>
</feature>
<dbReference type="GO" id="GO:0005576">
    <property type="term" value="C:extracellular region"/>
    <property type="evidence" value="ECO:0007669"/>
    <property type="project" value="UniProtKB-SubCell"/>
</dbReference>
<dbReference type="InterPro" id="IPR001199">
    <property type="entry name" value="Cyt_B5-like_heme/steroid-bd"/>
</dbReference>
<feature type="transmembrane region" description="Helical" evidence="7">
    <location>
        <begin position="334"/>
        <end position="355"/>
    </location>
</feature>
<dbReference type="Gene3D" id="3.40.50.80">
    <property type="entry name" value="Nucleotide-binding domain of ferredoxin-NADP reductase (FNR) module"/>
    <property type="match status" value="1"/>
</dbReference>
<proteinExistence type="predicted"/>
<dbReference type="GO" id="GO:0020037">
    <property type="term" value="F:heme binding"/>
    <property type="evidence" value="ECO:0007669"/>
    <property type="project" value="InterPro"/>
</dbReference>
<evidence type="ECO:0000256" key="6">
    <source>
        <dbReference type="SAM" id="MobiDB-lite"/>
    </source>
</evidence>
<dbReference type="PANTHER" id="PTHR11475">
    <property type="entry name" value="OXIDASE/PEROXIDASE"/>
    <property type="match status" value="1"/>
</dbReference>
<evidence type="ECO:0000256" key="4">
    <source>
        <dbReference type="ARBA" id="ARBA00023002"/>
    </source>
</evidence>
<keyword evidence="3" id="KW-0964">Secreted</keyword>
<keyword evidence="7" id="KW-0812">Transmembrane</keyword>
<evidence type="ECO:0000259" key="8">
    <source>
        <dbReference type="PROSITE" id="PS50255"/>
    </source>
</evidence>
<evidence type="ECO:0000313" key="11">
    <source>
        <dbReference type="Proteomes" id="UP001153678"/>
    </source>
</evidence>
<evidence type="ECO:0000313" key="10">
    <source>
        <dbReference type="EMBL" id="CAI2175626.1"/>
    </source>
</evidence>
<dbReference type="EMBL" id="CAMKVN010001389">
    <property type="protein sequence ID" value="CAI2175626.1"/>
    <property type="molecule type" value="Genomic_DNA"/>
</dbReference>
<accession>A0A9W4WNR6</accession>
<keyword evidence="7" id="KW-0472">Membrane</keyword>
<dbReference type="InterPro" id="IPR010255">
    <property type="entry name" value="Haem_peroxidase_sf"/>
</dbReference>
<name>A0A9W4WNR6_9GLOM</name>
<keyword evidence="11" id="KW-1185">Reference proteome</keyword>
<organism evidence="10 11">
    <name type="scientific">Funneliformis geosporum</name>
    <dbReference type="NCBI Taxonomy" id="1117311"/>
    <lineage>
        <taxon>Eukaryota</taxon>
        <taxon>Fungi</taxon>
        <taxon>Fungi incertae sedis</taxon>
        <taxon>Mucoromycota</taxon>
        <taxon>Glomeromycotina</taxon>
        <taxon>Glomeromycetes</taxon>
        <taxon>Glomerales</taxon>
        <taxon>Glomeraceae</taxon>
        <taxon>Funneliformis</taxon>
    </lineage>
</organism>
<dbReference type="OrthoDB" id="823504at2759"/>